<proteinExistence type="predicted"/>
<feature type="compositionally biased region" description="Low complexity" evidence="1">
    <location>
        <begin position="208"/>
        <end position="221"/>
    </location>
</feature>
<name>A0A197JEN7_9FUNG</name>
<evidence type="ECO:0000256" key="1">
    <source>
        <dbReference type="SAM" id="MobiDB-lite"/>
    </source>
</evidence>
<accession>A0A197JEN7</accession>
<evidence type="ECO:0000313" key="3">
    <source>
        <dbReference type="EMBL" id="OAQ22894.1"/>
    </source>
</evidence>
<keyword evidence="2" id="KW-0732">Signal</keyword>
<dbReference type="Proteomes" id="UP000078512">
    <property type="component" value="Unassembled WGS sequence"/>
</dbReference>
<sequence>MTRLSIRGKRSLTVAVLAVCLLFAHTTEALSQHQQQQQQQQQQQEHQLLQQRSYEVIQYQQNTAARLQRQLQTHAHRPPFLLNRHSKRHSARPERHKCTSKHCKHSTHGKHRIHKEKSPCAKEHRNSFKEAQRRSFLKSTFHKNGRMYMLAHQDWYTQYRRQRGPGGVMRKLTLENARRRKAMITLLPSSYFGINNRLSSGSGGGGNNNKPSLSDGYDSVGDGSGSNAKDIGAEGDTGGEGKEADDDDDDIDLAGAKEDFPDRATETIQAVKRPTFMGIAEPVSYQHRGLIPKARSLGSRLSPWLLQLAISTAFTPLLLTYM</sequence>
<gene>
    <name evidence="3" type="ORF">K457DRAFT_143130</name>
</gene>
<evidence type="ECO:0000313" key="4">
    <source>
        <dbReference type="Proteomes" id="UP000078512"/>
    </source>
</evidence>
<feature type="compositionally biased region" description="Acidic residues" evidence="1">
    <location>
        <begin position="243"/>
        <end position="252"/>
    </location>
</feature>
<feature type="region of interest" description="Disordered" evidence="1">
    <location>
        <begin position="200"/>
        <end position="259"/>
    </location>
</feature>
<feature type="region of interest" description="Disordered" evidence="1">
    <location>
        <begin position="76"/>
        <end position="132"/>
    </location>
</feature>
<feature type="compositionally biased region" description="Basic residues" evidence="1">
    <location>
        <begin position="98"/>
        <end position="115"/>
    </location>
</feature>
<protein>
    <submittedName>
        <fullName evidence="3">Uncharacterized protein</fullName>
    </submittedName>
</protein>
<dbReference type="EMBL" id="KV442137">
    <property type="protein sequence ID" value="OAQ22894.1"/>
    <property type="molecule type" value="Genomic_DNA"/>
</dbReference>
<dbReference type="OrthoDB" id="2416117at2759"/>
<feature type="signal peptide" evidence="2">
    <location>
        <begin position="1"/>
        <end position="29"/>
    </location>
</feature>
<organism evidence="3 4">
    <name type="scientific">Linnemannia elongata AG-77</name>
    <dbReference type="NCBI Taxonomy" id="1314771"/>
    <lineage>
        <taxon>Eukaryota</taxon>
        <taxon>Fungi</taxon>
        <taxon>Fungi incertae sedis</taxon>
        <taxon>Mucoromycota</taxon>
        <taxon>Mortierellomycotina</taxon>
        <taxon>Mortierellomycetes</taxon>
        <taxon>Mortierellales</taxon>
        <taxon>Mortierellaceae</taxon>
        <taxon>Linnemannia</taxon>
    </lineage>
</organism>
<feature type="chain" id="PRO_5008275857" evidence="2">
    <location>
        <begin position="30"/>
        <end position="322"/>
    </location>
</feature>
<reference evidence="3 4" key="1">
    <citation type="submission" date="2016-05" db="EMBL/GenBank/DDBJ databases">
        <title>Genome sequencing reveals origins of a unique bacterial endosymbiosis in the earliest lineages of terrestrial Fungi.</title>
        <authorList>
            <consortium name="DOE Joint Genome Institute"/>
            <person name="Uehling J."/>
            <person name="Gryganskyi A."/>
            <person name="Hameed K."/>
            <person name="Tschaplinski T."/>
            <person name="Misztal P."/>
            <person name="Wu S."/>
            <person name="Desiro A."/>
            <person name="Vande Pol N."/>
            <person name="Du Z.-Y."/>
            <person name="Zienkiewicz A."/>
            <person name="Zienkiewicz K."/>
            <person name="Morin E."/>
            <person name="Tisserant E."/>
            <person name="Splivallo R."/>
            <person name="Hainaut M."/>
            <person name="Henrissat B."/>
            <person name="Ohm R."/>
            <person name="Kuo A."/>
            <person name="Yan J."/>
            <person name="Lipzen A."/>
            <person name="Nolan M."/>
            <person name="Labutti K."/>
            <person name="Barry K."/>
            <person name="Goldstein A."/>
            <person name="Labbe J."/>
            <person name="Schadt C."/>
            <person name="Tuskan G."/>
            <person name="Grigoriev I."/>
            <person name="Martin F."/>
            <person name="Vilgalys R."/>
            <person name="Bonito G."/>
        </authorList>
    </citation>
    <scope>NUCLEOTIDE SEQUENCE [LARGE SCALE GENOMIC DNA]</scope>
    <source>
        <strain evidence="3 4">AG-77</strain>
    </source>
</reference>
<keyword evidence="4" id="KW-1185">Reference proteome</keyword>
<dbReference type="AlphaFoldDB" id="A0A197JEN7"/>
<feature type="compositionally biased region" description="Basic and acidic residues" evidence="1">
    <location>
        <begin position="116"/>
        <end position="132"/>
    </location>
</feature>
<dbReference type="SUPFAM" id="SSF81995">
    <property type="entry name" value="beta-sandwich domain of Sec23/24"/>
    <property type="match status" value="1"/>
</dbReference>
<evidence type="ECO:0000256" key="2">
    <source>
        <dbReference type="SAM" id="SignalP"/>
    </source>
</evidence>